<dbReference type="GO" id="GO:0005737">
    <property type="term" value="C:cytoplasm"/>
    <property type="evidence" value="ECO:0007669"/>
    <property type="project" value="TreeGrafter"/>
</dbReference>
<dbReference type="SUPFAM" id="SSF55424">
    <property type="entry name" value="FAD/NAD-linked reductases, dimerisation (C-terminal) domain"/>
    <property type="match status" value="1"/>
</dbReference>
<gene>
    <name evidence="8" type="ORF">IQ251_02285</name>
</gene>
<dbReference type="Gene3D" id="3.30.390.30">
    <property type="match status" value="1"/>
</dbReference>
<evidence type="ECO:0000256" key="3">
    <source>
        <dbReference type="ARBA" id="ARBA00022827"/>
    </source>
</evidence>
<dbReference type="RefSeq" id="WP_193926718.1">
    <property type="nucleotide sequence ID" value="NZ_JADEYC010000004.1"/>
</dbReference>
<proteinExistence type="predicted"/>
<name>A0A929FY98_9PSEU</name>
<organism evidence="8 9">
    <name type="scientific">Saccharopolyspora montiporae</name>
    <dbReference type="NCBI Taxonomy" id="2781240"/>
    <lineage>
        <taxon>Bacteria</taxon>
        <taxon>Bacillati</taxon>
        <taxon>Actinomycetota</taxon>
        <taxon>Actinomycetes</taxon>
        <taxon>Pseudonocardiales</taxon>
        <taxon>Pseudonocardiaceae</taxon>
        <taxon>Saccharopolyspora</taxon>
    </lineage>
</organism>
<sequence>MSTPSSVLVVGASVAGLATAESLRRSGFHGTLTVLGAERHLPYDRPPLSKQVLGGSWDTERVFLRDPDALSALDAEFVLADPAVDLDVDSRTVRTAAGRALRADAIVLATGLRPRTLPGQRDLTGAHVLRTLDDAISLRADLLAARRVVVVGDGVLGTEIAATARSMGCEVTIAGPQPALMEYQLGTTVAERLSALHTERGVELRLGTAVTGLAGHRGRATGVRLATGKVLPGDVVVVAFGAFPATDWLNGSGLDIGDGVLCDARCRAADGVFAVGDIARWEHPGIGPLRLENRTNAADQARAVTANILGAPQPYAPVPYLWTDQYDTKIQILGTLPPGSDVDIVEGAVEGPRFVARYRHDGVVTGVLGWNMPKQTHIHGKQLTDTTPRTRTATGRGGAPG</sequence>
<accession>A0A929FY98</accession>
<keyword evidence="9" id="KW-1185">Reference proteome</keyword>
<evidence type="ECO:0000256" key="2">
    <source>
        <dbReference type="ARBA" id="ARBA00022630"/>
    </source>
</evidence>
<dbReference type="GO" id="GO:0016651">
    <property type="term" value="F:oxidoreductase activity, acting on NAD(P)H"/>
    <property type="evidence" value="ECO:0007669"/>
    <property type="project" value="TreeGrafter"/>
</dbReference>
<dbReference type="PRINTS" id="PR00411">
    <property type="entry name" value="PNDRDTASEI"/>
</dbReference>
<protein>
    <submittedName>
        <fullName evidence="8">FAD-dependent oxidoreductase</fullName>
    </submittedName>
</protein>
<evidence type="ECO:0000259" key="6">
    <source>
        <dbReference type="Pfam" id="PF07992"/>
    </source>
</evidence>
<dbReference type="Gene3D" id="3.50.50.60">
    <property type="entry name" value="FAD/NAD(P)-binding domain"/>
    <property type="match status" value="2"/>
</dbReference>
<evidence type="ECO:0000313" key="9">
    <source>
        <dbReference type="Proteomes" id="UP000598360"/>
    </source>
</evidence>
<dbReference type="Proteomes" id="UP000598360">
    <property type="component" value="Unassembled WGS sequence"/>
</dbReference>
<feature type="region of interest" description="Disordered" evidence="5">
    <location>
        <begin position="381"/>
        <end position="401"/>
    </location>
</feature>
<dbReference type="PRINTS" id="PR00368">
    <property type="entry name" value="FADPNR"/>
</dbReference>
<dbReference type="InterPro" id="IPR023753">
    <property type="entry name" value="FAD/NAD-binding_dom"/>
</dbReference>
<dbReference type="InterPro" id="IPR016156">
    <property type="entry name" value="FAD/NAD-linked_Rdtase_dimer_sf"/>
</dbReference>
<dbReference type="SUPFAM" id="SSF51905">
    <property type="entry name" value="FAD/NAD(P)-binding domain"/>
    <property type="match status" value="1"/>
</dbReference>
<reference evidence="8" key="1">
    <citation type="submission" date="2020-10" db="EMBL/GenBank/DDBJ databases">
        <title>Diversity and distribution of actinomycetes associated with coral in the coast of Hainan.</title>
        <authorList>
            <person name="Li F."/>
        </authorList>
    </citation>
    <scope>NUCLEOTIDE SEQUENCE</scope>
    <source>
        <strain evidence="8">HNM0983</strain>
    </source>
</reference>
<feature type="domain" description="Reductase C-terminal" evidence="7">
    <location>
        <begin position="320"/>
        <end position="386"/>
    </location>
</feature>
<comment type="caution">
    <text evidence="8">The sequence shown here is derived from an EMBL/GenBank/DDBJ whole genome shotgun (WGS) entry which is preliminary data.</text>
</comment>
<dbReference type="PANTHER" id="PTHR43557">
    <property type="entry name" value="APOPTOSIS-INDUCING FACTOR 1"/>
    <property type="match status" value="1"/>
</dbReference>
<evidence type="ECO:0000256" key="5">
    <source>
        <dbReference type="SAM" id="MobiDB-lite"/>
    </source>
</evidence>
<evidence type="ECO:0000256" key="4">
    <source>
        <dbReference type="ARBA" id="ARBA00023002"/>
    </source>
</evidence>
<dbReference type="PANTHER" id="PTHR43557:SF2">
    <property type="entry name" value="RIESKE DOMAIN-CONTAINING PROTEIN-RELATED"/>
    <property type="match status" value="1"/>
</dbReference>
<dbReference type="InterPro" id="IPR050446">
    <property type="entry name" value="FAD-oxidoreductase/Apoptosis"/>
</dbReference>
<dbReference type="AlphaFoldDB" id="A0A929FY98"/>
<keyword evidence="4" id="KW-0560">Oxidoreductase</keyword>
<dbReference type="EMBL" id="JADEYC010000004">
    <property type="protein sequence ID" value="MBE9373265.1"/>
    <property type="molecule type" value="Genomic_DNA"/>
</dbReference>
<dbReference type="InterPro" id="IPR036188">
    <property type="entry name" value="FAD/NAD-bd_sf"/>
</dbReference>
<evidence type="ECO:0000313" key="8">
    <source>
        <dbReference type="EMBL" id="MBE9373265.1"/>
    </source>
</evidence>
<comment type="cofactor">
    <cofactor evidence="1">
        <name>FAD</name>
        <dbReference type="ChEBI" id="CHEBI:57692"/>
    </cofactor>
</comment>
<dbReference type="Pfam" id="PF07992">
    <property type="entry name" value="Pyr_redox_2"/>
    <property type="match status" value="1"/>
</dbReference>
<dbReference type="Pfam" id="PF14759">
    <property type="entry name" value="Reductase_C"/>
    <property type="match status" value="1"/>
</dbReference>
<feature type="domain" description="FAD/NAD(P)-binding" evidence="6">
    <location>
        <begin position="6"/>
        <end position="301"/>
    </location>
</feature>
<keyword evidence="2" id="KW-0285">Flavoprotein</keyword>
<evidence type="ECO:0000259" key="7">
    <source>
        <dbReference type="Pfam" id="PF14759"/>
    </source>
</evidence>
<dbReference type="InterPro" id="IPR028202">
    <property type="entry name" value="Reductase_C"/>
</dbReference>
<keyword evidence="3" id="KW-0274">FAD</keyword>
<evidence type="ECO:0000256" key="1">
    <source>
        <dbReference type="ARBA" id="ARBA00001974"/>
    </source>
</evidence>